<dbReference type="PANTHER" id="PTHR35369:SF2">
    <property type="entry name" value="BLR3025 PROTEIN"/>
    <property type="match status" value="1"/>
</dbReference>
<dbReference type="InterPro" id="IPR043502">
    <property type="entry name" value="DNA/RNA_pol_sf"/>
</dbReference>
<keyword evidence="1" id="KW-0227">DNA damage</keyword>
<dbReference type="SUPFAM" id="SSF56672">
    <property type="entry name" value="DNA/RNA polymerases"/>
    <property type="match status" value="1"/>
</dbReference>
<proteinExistence type="predicted"/>
<protein>
    <submittedName>
        <fullName evidence="3">DNA polymerase Y family protein</fullName>
    </submittedName>
</protein>
<evidence type="ECO:0000256" key="1">
    <source>
        <dbReference type="ARBA" id="ARBA00022763"/>
    </source>
</evidence>
<dbReference type="InterPro" id="IPR050356">
    <property type="entry name" value="SulA_CellDiv_inhibitor"/>
</dbReference>
<dbReference type="AlphaFoldDB" id="A0AAU8DMP9"/>
<dbReference type="RefSeq" id="WP_353647797.1">
    <property type="nucleotide sequence ID" value="NZ_CP159218.1"/>
</dbReference>
<feature type="domain" description="UmuC" evidence="2">
    <location>
        <begin position="36"/>
        <end position="166"/>
    </location>
</feature>
<evidence type="ECO:0000313" key="3">
    <source>
        <dbReference type="EMBL" id="XCG62182.1"/>
    </source>
</evidence>
<gene>
    <name evidence="3" type="ORF">ABLG96_12965</name>
</gene>
<evidence type="ECO:0000259" key="2">
    <source>
        <dbReference type="Pfam" id="PF00817"/>
    </source>
</evidence>
<organism evidence="3">
    <name type="scientific">Nakamurella sp. A5-74</name>
    <dbReference type="NCBI Taxonomy" id="3158264"/>
    <lineage>
        <taxon>Bacteria</taxon>
        <taxon>Bacillati</taxon>
        <taxon>Actinomycetota</taxon>
        <taxon>Actinomycetes</taxon>
        <taxon>Nakamurellales</taxon>
        <taxon>Nakamurellaceae</taxon>
        <taxon>Nakamurella</taxon>
    </lineage>
</organism>
<reference evidence="3" key="1">
    <citation type="submission" date="2024-05" db="EMBL/GenBank/DDBJ databases">
        <authorList>
            <person name="Cai S.Y."/>
            <person name="Jin L.M."/>
            <person name="Li H.R."/>
        </authorList>
    </citation>
    <scope>NUCLEOTIDE SEQUENCE</scope>
    <source>
        <strain evidence="3">A5-74</strain>
    </source>
</reference>
<dbReference type="CDD" id="cd03468">
    <property type="entry name" value="PolY_like"/>
    <property type="match status" value="1"/>
</dbReference>
<dbReference type="Gene3D" id="3.40.1170.60">
    <property type="match status" value="1"/>
</dbReference>
<dbReference type="PANTHER" id="PTHR35369">
    <property type="entry name" value="BLR3025 PROTEIN-RELATED"/>
    <property type="match status" value="1"/>
</dbReference>
<accession>A0AAU8DMP9</accession>
<dbReference type="Gene3D" id="1.10.150.20">
    <property type="entry name" value="5' to 3' exonuclease, C-terminal subdomain"/>
    <property type="match status" value="1"/>
</dbReference>
<dbReference type="EMBL" id="CP159218">
    <property type="protein sequence ID" value="XCG62182.1"/>
    <property type="molecule type" value="Genomic_DNA"/>
</dbReference>
<dbReference type="Pfam" id="PF00817">
    <property type="entry name" value="IMS"/>
    <property type="match status" value="1"/>
</dbReference>
<dbReference type="InterPro" id="IPR001126">
    <property type="entry name" value="UmuC"/>
</dbReference>
<name>A0AAU8DMP9_9ACTN</name>
<dbReference type="GO" id="GO:0006281">
    <property type="term" value="P:DNA repair"/>
    <property type="evidence" value="ECO:0007669"/>
    <property type="project" value="InterPro"/>
</dbReference>
<sequence length="579" mass="61149">MTPAEQARQGADRRTLVLWCPDWPAVAAARQAGVPSSEPVAVFRANRVMVCTAAARHEGVRIGMRRREAQSRCPGLVVFALTGDLGGDLPGVAGRMFEPIATAVEQLVPGIEILRPGLVAVAARGPRRYFGDEQRAAERIVDVVEALDVEARIGVADELEVAVLAARQQRIVPVGGDRAFCAALPIVELAREEVLAPAGRSDLVNLLQRLGIRTAGDLAALPAERVATRFGRDGVAAHRLASGQGDRGVSRRLLPTDLTLEQECDPPLHRVDTAAFLARALAERFHAGLAAAGLACSRLTITAHFTHGPPAHRTWRAARPLTAAATADRLRWQLDGWLTARAVQAARPPKPGAAVVPADDATPWDGDGVSGITALVLEPVEAIDAGRIQYGLWGSDGDDDHRAGWAFARIQGLLGPQSVLTPVLSGGRTARDRVTMVSWGDERVPARDPDAPWPGALPAPSPVVLDVVPSGAGRPGARLPVTLTDAGDAPVVLTGRGRLTAEPAAVGEREIVAWAGPWLFDERWWEAAVPVHQLVAAPAGCAARIQVLCADGSALLLGFLPADGPTRGAARWVLEGVYD</sequence>